<feature type="chain" id="PRO_5038383478" evidence="2">
    <location>
        <begin position="24"/>
        <end position="477"/>
    </location>
</feature>
<evidence type="ECO:0000256" key="1">
    <source>
        <dbReference type="SAM" id="MobiDB-lite"/>
    </source>
</evidence>
<dbReference type="PANTHER" id="PTHR43649">
    <property type="entry name" value="ARABINOSE-BINDING PROTEIN-RELATED"/>
    <property type="match status" value="1"/>
</dbReference>
<dbReference type="SUPFAM" id="SSF53850">
    <property type="entry name" value="Periplasmic binding protein-like II"/>
    <property type="match status" value="1"/>
</dbReference>
<name>A0A9D1T747_9FIRM</name>
<gene>
    <name evidence="3" type="ORF">IAA63_10450</name>
</gene>
<evidence type="ECO:0000313" key="4">
    <source>
        <dbReference type="Proteomes" id="UP000886723"/>
    </source>
</evidence>
<reference evidence="3" key="1">
    <citation type="submission" date="2020-10" db="EMBL/GenBank/DDBJ databases">
        <authorList>
            <person name="Gilroy R."/>
        </authorList>
    </citation>
    <scope>NUCLEOTIDE SEQUENCE</scope>
    <source>
        <strain evidence="3">ChiBcec2-4451</strain>
    </source>
</reference>
<reference evidence="3" key="2">
    <citation type="journal article" date="2021" name="PeerJ">
        <title>Extensive microbial diversity within the chicken gut microbiome revealed by metagenomics and culture.</title>
        <authorList>
            <person name="Gilroy R."/>
            <person name="Ravi A."/>
            <person name="Getino M."/>
            <person name="Pursley I."/>
            <person name="Horton D.L."/>
            <person name="Alikhan N.F."/>
            <person name="Baker D."/>
            <person name="Gharbi K."/>
            <person name="Hall N."/>
            <person name="Watson M."/>
            <person name="Adriaenssens E.M."/>
            <person name="Foster-Nyarko E."/>
            <person name="Jarju S."/>
            <person name="Secka A."/>
            <person name="Antonio M."/>
            <person name="Oren A."/>
            <person name="Chaudhuri R.R."/>
            <person name="La Ragione R."/>
            <person name="Hildebrand F."/>
            <person name="Pallen M.J."/>
        </authorList>
    </citation>
    <scope>NUCLEOTIDE SEQUENCE</scope>
    <source>
        <strain evidence="3">ChiBcec2-4451</strain>
    </source>
</reference>
<keyword evidence="2" id="KW-0732">Signal</keyword>
<dbReference type="Pfam" id="PF01547">
    <property type="entry name" value="SBP_bac_1"/>
    <property type="match status" value="1"/>
</dbReference>
<dbReference type="Proteomes" id="UP000886723">
    <property type="component" value="Unassembled WGS sequence"/>
</dbReference>
<sequence length="477" mass="52133">MKRKQILSLLMASAMLLGMTACGGGDSADGGSADNSETETTSESGGDDASSGEKSKITICWRDDGTDIELNANYQQMMAAYEQWDKKDQVELDFAPITADEGNYFTKVALQLADPGTCPDLVCEDTFQMPNDIAAGYLTNLDEYVANYDDWNNGLYFESMQNMVTGPDGSVYGIPYCTDTRGLFYNRDILAQAGVIAEGEDWQPTSWQDIIDACAAVKENCPDVVPFWCNSGVATGEATSMQTYEMLLYGTGERLITDDGKWIVSSQGIQDSLQFLSDIYTNGYGPSLSLVLNGQASNTSAREYLPQNKLAISLDGIWITGSWKESGAAPWEGYEDIVGLAAMPTSEGQDPGTITLAGGWAYSIPENSDNKDLTWEFIQEMMKPDIYQKYIMQAGNICTRTDTAETEEYSSQPLFDIATEFLETAEFRPQNDQYSTVSTSIQQMVESVVSGTSPEDAMAQYATSVARAVGEENVVEQ</sequence>
<dbReference type="AlphaFoldDB" id="A0A9D1T747"/>
<dbReference type="PROSITE" id="PS51257">
    <property type="entry name" value="PROKAR_LIPOPROTEIN"/>
    <property type="match status" value="1"/>
</dbReference>
<dbReference type="InterPro" id="IPR050490">
    <property type="entry name" value="Bact_solute-bd_prot1"/>
</dbReference>
<dbReference type="EMBL" id="DVON01000219">
    <property type="protein sequence ID" value="HIV13544.1"/>
    <property type="molecule type" value="Genomic_DNA"/>
</dbReference>
<feature type="signal peptide" evidence="2">
    <location>
        <begin position="1"/>
        <end position="23"/>
    </location>
</feature>
<feature type="region of interest" description="Disordered" evidence="1">
    <location>
        <begin position="27"/>
        <end position="53"/>
    </location>
</feature>
<evidence type="ECO:0000256" key="2">
    <source>
        <dbReference type="SAM" id="SignalP"/>
    </source>
</evidence>
<organism evidence="3 4">
    <name type="scientific">Candidatus Pullilachnospira stercoravium</name>
    <dbReference type="NCBI Taxonomy" id="2840913"/>
    <lineage>
        <taxon>Bacteria</taxon>
        <taxon>Bacillati</taxon>
        <taxon>Bacillota</taxon>
        <taxon>Clostridia</taxon>
        <taxon>Lachnospirales</taxon>
        <taxon>Lachnospiraceae</taxon>
        <taxon>Lachnospiraceae incertae sedis</taxon>
        <taxon>Candidatus Pullilachnospira</taxon>
    </lineage>
</organism>
<dbReference type="InterPro" id="IPR006059">
    <property type="entry name" value="SBP"/>
</dbReference>
<protein>
    <submittedName>
        <fullName evidence="3">Extracellular solute-binding protein</fullName>
    </submittedName>
</protein>
<proteinExistence type="predicted"/>
<evidence type="ECO:0000313" key="3">
    <source>
        <dbReference type="EMBL" id="HIV13544.1"/>
    </source>
</evidence>
<accession>A0A9D1T747</accession>
<comment type="caution">
    <text evidence="3">The sequence shown here is derived from an EMBL/GenBank/DDBJ whole genome shotgun (WGS) entry which is preliminary data.</text>
</comment>
<dbReference type="Gene3D" id="3.40.190.10">
    <property type="entry name" value="Periplasmic binding protein-like II"/>
    <property type="match status" value="2"/>
</dbReference>
<dbReference type="PANTHER" id="PTHR43649:SF14">
    <property type="entry name" value="BLR3389 PROTEIN"/>
    <property type="match status" value="1"/>
</dbReference>